<name>A0A8D8A7S2_CULPI</name>
<keyword evidence="1" id="KW-0812">Transmembrane</keyword>
<dbReference type="EMBL" id="HBUE01019449">
    <property type="protein sequence ID" value="CAG6451883.1"/>
    <property type="molecule type" value="Transcribed_RNA"/>
</dbReference>
<feature type="transmembrane region" description="Helical" evidence="1">
    <location>
        <begin position="20"/>
        <end position="38"/>
    </location>
</feature>
<dbReference type="AlphaFoldDB" id="A0A8D8A7S2"/>
<reference evidence="2" key="1">
    <citation type="submission" date="2021-05" db="EMBL/GenBank/DDBJ databases">
        <authorList>
            <person name="Alioto T."/>
            <person name="Alioto T."/>
            <person name="Gomez Garrido J."/>
        </authorList>
    </citation>
    <scope>NUCLEOTIDE SEQUENCE</scope>
</reference>
<proteinExistence type="predicted"/>
<evidence type="ECO:0000256" key="1">
    <source>
        <dbReference type="SAM" id="Phobius"/>
    </source>
</evidence>
<keyword evidence="1" id="KW-1133">Transmembrane helix</keyword>
<accession>A0A8D8A7S2</accession>
<organism evidence="2">
    <name type="scientific">Culex pipiens</name>
    <name type="common">House mosquito</name>
    <dbReference type="NCBI Taxonomy" id="7175"/>
    <lineage>
        <taxon>Eukaryota</taxon>
        <taxon>Metazoa</taxon>
        <taxon>Ecdysozoa</taxon>
        <taxon>Arthropoda</taxon>
        <taxon>Hexapoda</taxon>
        <taxon>Insecta</taxon>
        <taxon>Pterygota</taxon>
        <taxon>Neoptera</taxon>
        <taxon>Endopterygota</taxon>
        <taxon>Diptera</taxon>
        <taxon>Nematocera</taxon>
        <taxon>Culicoidea</taxon>
        <taxon>Culicidae</taxon>
        <taxon>Culicinae</taxon>
        <taxon>Culicini</taxon>
        <taxon>Culex</taxon>
        <taxon>Culex</taxon>
    </lineage>
</organism>
<keyword evidence="1" id="KW-0472">Membrane</keyword>
<sequence length="99" mass="11323">MLTGSPKPHFFRFCFFTPPTGSPLFFLCRVASCFFLLLSHPKSQQDRTQSLISLSRRCFMLLLAVVTPQITAGSHSITHFSIENHFTHHSSRARTLIRE</sequence>
<feature type="transmembrane region" description="Helical" evidence="1">
    <location>
        <begin position="59"/>
        <end position="82"/>
    </location>
</feature>
<evidence type="ECO:0000313" key="2">
    <source>
        <dbReference type="EMBL" id="CAG6451883.1"/>
    </source>
</evidence>
<protein>
    <submittedName>
        <fullName evidence="2">(northern house mosquito) hypothetical protein</fullName>
    </submittedName>
</protein>